<dbReference type="GO" id="GO:0045003">
    <property type="term" value="P:double-strand break repair via synthesis-dependent strand annealing"/>
    <property type="evidence" value="ECO:0007669"/>
    <property type="project" value="TreeGrafter"/>
</dbReference>
<dbReference type="Gene3D" id="3.40.50.300">
    <property type="entry name" value="P-loop containing nucleotide triphosphate hydrolases"/>
    <property type="match status" value="1"/>
</dbReference>
<dbReference type="GO" id="GO:0000400">
    <property type="term" value="F:four-way junction DNA binding"/>
    <property type="evidence" value="ECO:0007669"/>
    <property type="project" value="TreeGrafter"/>
</dbReference>
<name>A0AAV4MZ33_CAEEX</name>
<keyword evidence="2" id="KW-0378">Hydrolase</keyword>
<dbReference type="AlphaFoldDB" id="A0AAV4MZ33"/>
<dbReference type="GO" id="GO:0043138">
    <property type="term" value="F:3'-5' DNA helicase activity"/>
    <property type="evidence" value="ECO:0007669"/>
    <property type="project" value="TreeGrafter"/>
</dbReference>
<evidence type="ECO:0000313" key="5">
    <source>
        <dbReference type="EMBL" id="GIX77740.1"/>
    </source>
</evidence>
<organism evidence="5 6">
    <name type="scientific">Caerostris extrusa</name>
    <name type="common">Bark spider</name>
    <name type="synonym">Caerostris bankana</name>
    <dbReference type="NCBI Taxonomy" id="172846"/>
    <lineage>
        <taxon>Eukaryota</taxon>
        <taxon>Metazoa</taxon>
        <taxon>Ecdysozoa</taxon>
        <taxon>Arthropoda</taxon>
        <taxon>Chelicerata</taxon>
        <taxon>Arachnida</taxon>
        <taxon>Araneae</taxon>
        <taxon>Araneomorphae</taxon>
        <taxon>Entelegynae</taxon>
        <taxon>Araneoidea</taxon>
        <taxon>Araneidae</taxon>
        <taxon>Caerostris</taxon>
    </lineage>
</organism>
<dbReference type="InterPro" id="IPR027417">
    <property type="entry name" value="P-loop_NTPase"/>
</dbReference>
<proteinExistence type="predicted"/>
<accession>A0AAV4MZ33</accession>
<keyword evidence="1" id="KW-0547">Nucleotide-binding</keyword>
<dbReference type="GO" id="GO:0009378">
    <property type="term" value="F:four-way junction helicase activity"/>
    <property type="evidence" value="ECO:0007669"/>
    <property type="project" value="TreeGrafter"/>
</dbReference>
<dbReference type="GO" id="GO:0005524">
    <property type="term" value="F:ATP binding"/>
    <property type="evidence" value="ECO:0007669"/>
    <property type="project" value="UniProtKB-KW"/>
</dbReference>
<reference evidence="5 6" key="1">
    <citation type="submission" date="2021-06" db="EMBL/GenBank/DDBJ databases">
        <title>Caerostris extrusa draft genome.</title>
        <authorList>
            <person name="Kono N."/>
            <person name="Arakawa K."/>
        </authorList>
    </citation>
    <scope>NUCLEOTIDE SEQUENCE [LARGE SCALE GENOMIC DNA]</scope>
</reference>
<evidence type="ECO:0000256" key="3">
    <source>
        <dbReference type="ARBA" id="ARBA00022806"/>
    </source>
</evidence>
<keyword evidence="6" id="KW-1185">Reference proteome</keyword>
<dbReference type="Proteomes" id="UP001054945">
    <property type="component" value="Unassembled WGS sequence"/>
</dbReference>
<dbReference type="GO" id="GO:0016787">
    <property type="term" value="F:hydrolase activity"/>
    <property type="evidence" value="ECO:0007669"/>
    <property type="project" value="UniProtKB-KW"/>
</dbReference>
<comment type="caution">
    <text evidence="5">The sequence shown here is derived from an EMBL/GenBank/DDBJ whole genome shotgun (WGS) entry which is preliminary data.</text>
</comment>
<keyword evidence="3" id="KW-0347">Helicase</keyword>
<evidence type="ECO:0000256" key="4">
    <source>
        <dbReference type="ARBA" id="ARBA00022840"/>
    </source>
</evidence>
<dbReference type="SUPFAM" id="SSF52540">
    <property type="entry name" value="P-loop containing nucleoside triphosphate hydrolases"/>
    <property type="match status" value="1"/>
</dbReference>
<evidence type="ECO:0000313" key="6">
    <source>
        <dbReference type="Proteomes" id="UP001054945"/>
    </source>
</evidence>
<keyword evidence="4" id="KW-0067">ATP-binding</keyword>
<evidence type="ECO:0000256" key="2">
    <source>
        <dbReference type="ARBA" id="ARBA00022801"/>
    </source>
</evidence>
<gene>
    <name evidence="5" type="primary">Fancm</name>
    <name evidence="5" type="ORF">CEXT_413271</name>
</gene>
<dbReference type="GO" id="GO:0036297">
    <property type="term" value="P:interstrand cross-link repair"/>
    <property type="evidence" value="ECO:0007669"/>
    <property type="project" value="TreeGrafter"/>
</dbReference>
<dbReference type="EMBL" id="BPLR01020355">
    <property type="protein sequence ID" value="GIX77740.1"/>
    <property type="molecule type" value="Genomic_DNA"/>
</dbReference>
<dbReference type="PANTHER" id="PTHR14025:SF20">
    <property type="entry name" value="FANCONI ANEMIA GROUP M PROTEIN"/>
    <property type="match status" value="1"/>
</dbReference>
<protein>
    <submittedName>
        <fullName evidence="5">Fanconi anemia group M protein homolog</fullName>
    </submittedName>
</protein>
<evidence type="ECO:0000256" key="1">
    <source>
        <dbReference type="ARBA" id="ARBA00022741"/>
    </source>
</evidence>
<sequence length="190" mass="21413">MSKKQKTLFESWNKCSSKATASSSKQNSTDISAYASPSHSVFQPNVYTKATNQLGHNGFDYDAGKTWIYPHQLSCSWYPNGKIIFMAPTKPLVAQQIDACYKITGISPCDTTQMTGTNVPEERKRMWMKKRAVKLVMSNLLISHVELRTEDSDDVRPYTHVKNIEKIVVPLGEKLLAIKSKFLDVSHVLV</sequence>
<dbReference type="PANTHER" id="PTHR14025">
    <property type="entry name" value="FANCONI ANEMIA GROUP M FANCM FAMILY MEMBER"/>
    <property type="match status" value="1"/>
</dbReference>